<keyword evidence="4" id="KW-1185">Reference proteome</keyword>
<reference evidence="3 4" key="1">
    <citation type="submission" date="2018-11" db="EMBL/GenBank/DDBJ databases">
        <authorList>
            <consortium name="Pathogen Informatics"/>
        </authorList>
    </citation>
    <scope>NUCLEOTIDE SEQUENCE [LARGE SCALE GENOMIC DNA]</scope>
</reference>
<dbReference type="SUPFAM" id="SSF52540">
    <property type="entry name" value="P-loop containing nucleoside triphosphate hydrolases"/>
    <property type="match status" value="1"/>
</dbReference>
<dbReference type="OrthoDB" id="5976022at2759"/>
<evidence type="ECO:0000256" key="1">
    <source>
        <dbReference type="ARBA" id="ARBA00022741"/>
    </source>
</evidence>
<dbReference type="SMART" id="SM00173">
    <property type="entry name" value="RAS"/>
    <property type="match status" value="1"/>
</dbReference>
<dbReference type="InterPro" id="IPR005225">
    <property type="entry name" value="Small_GTP-bd"/>
</dbReference>
<evidence type="ECO:0000313" key="4">
    <source>
        <dbReference type="Proteomes" id="UP000270094"/>
    </source>
</evidence>
<dbReference type="InterPro" id="IPR001806">
    <property type="entry name" value="Small_GTPase"/>
</dbReference>
<keyword evidence="1" id="KW-0547">Nucleotide-binding</keyword>
<accession>A0A3P7IE64</accession>
<name>A0A3P7IE64_STRVU</name>
<sequence length="215" mass="24827">MVESACIHFYYLMFCRLIRSLKPAISNSFCSIIVVFETEFFQKQFLDYYDPTIEDQYIQHCEVDGNWVIMDVLDTAGQEEFSAMREQYMRNGRGFLLVYSVTERKSLDEAVKLYRQVLRVKDRAEYPVLLVANKIDLTNQRVVTEAEGRSLAASLKLPYIETSAKDPPVNVDNAFHELVRIVKSFPSDEDDEEVGSFLQLPIPMSISLFSHLLTL</sequence>
<dbReference type="Gene3D" id="3.40.50.300">
    <property type="entry name" value="P-loop containing nucleotide triphosphate hydrolases"/>
    <property type="match status" value="1"/>
</dbReference>
<dbReference type="SMART" id="SM00175">
    <property type="entry name" value="RAB"/>
    <property type="match status" value="1"/>
</dbReference>
<dbReference type="FunFam" id="3.40.50.300:FF:001447">
    <property type="entry name" value="Ras-related protein Rab-1B"/>
    <property type="match status" value="1"/>
</dbReference>
<keyword evidence="2" id="KW-0342">GTP-binding</keyword>
<dbReference type="PROSITE" id="PS51419">
    <property type="entry name" value="RAB"/>
    <property type="match status" value="1"/>
</dbReference>
<dbReference type="InterPro" id="IPR027417">
    <property type="entry name" value="P-loop_NTPase"/>
</dbReference>
<dbReference type="AlphaFoldDB" id="A0A3P7IE64"/>
<evidence type="ECO:0000313" key="3">
    <source>
        <dbReference type="EMBL" id="VDM66193.1"/>
    </source>
</evidence>
<dbReference type="GO" id="GO:0016020">
    <property type="term" value="C:membrane"/>
    <property type="evidence" value="ECO:0007669"/>
    <property type="project" value="InterPro"/>
</dbReference>
<evidence type="ECO:0000256" key="2">
    <source>
        <dbReference type="ARBA" id="ARBA00023134"/>
    </source>
</evidence>
<dbReference type="GO" id="GO:0007165">
    <property type="term" value="P:signal transduction"/>
    <property type="evidence" value="ECO:0007669"/>
    <property type="project" value="InterPro"/>
</dbReference>
<dbReference type="EMBL" id="UYYB01002273">
    <property type="protein sequence ID" value="VDM66193.1"/>
    <property type="molecule type" value="Genomic_DNA"/>
</dbReference>
<dbReference type="PANTHER" id="PTHR24070">
    <property type="entry name" value="RAS, DI-RAS, AND RHEB FAMILY MEMBERS OF SMALL GTPASE SUPERFAMILY"/>
    <property type="match status" value="1"/>
</dbReference>
<dbReference type="SMART" id="SM00174">
    <property type="entry name" value="RHO"/>
    <property type="match status" value="1"/>
</dbReference>
<dbReference type="PROSITE" id="PS51421">
    <property type="entry name" value="RAS"/>
    <property type="match status" value="1"/>
</dbReference>
<dbReference type="Pfam" id="PF00071">
    <property type="entry name" value="Ras"/>
    <property type="match status" value="1"/>
</dbReference>
<proteinExistence type="predicted"/>
<dbReference type="GO" id="GO:0005525">
    <property type="term" value="F:GTP binding"/>
    <property type="evidence" value="ECO:0007669"/>
    <property type="project" value="UniProtKB-KW"/>
</dbReference>
<dbReference type="PRINTS" id="PR00449">
    <property type="entry name" value="RASTRNSFRMNG"/>
</dbReference>
<dbReference type="InterPro" id="IPR020849">
    <property type="entry name" value="Small_GTPase_Ras-type"/>
</dbReference>
<protein>
    <recommendedName>
        <fullName evidence="5">Ras-related protein M-Ras</fullName>
    </recommendedName>
</protein>
<gene>
    <name evidence="3" type="ORF">SVUK_LOCUS1191</name>
</gene>
<organism evidence="3 4">
    <name type="scientific">Strongylus vulgaris</name>
    <name type="common">Blood worm</name>
    <dbReference type="NCBI Taxonomy" id="40348"/>
    <lineage>
        <taxon>Eukaryota</taxon>
        <taxon>Metazoa</taxon>
        <taxon>Ecdysozoa</taxon>
        <taxon>Nematoda</taxon>
        <taxon>Chromadorea</taxon>
        <taxon>Rhabditida</taxon>
        <taxon>Rhabditina</taxon>
        <taxon>Rhabditomorpha</taxon>
        <taxon>Strongyloidea</taxon>
        <taxon>Strongylidae</taxon>
        <taxon>Strongylus</taxon>
    </lineage>
</organism>
<dbReference type="NCBIfam" id="TIGR00231">
    <property type="entry name" value="small_GTP"/>
    <property type="match status" value="1"/>
</dbReference>
<evidence type="ECO:0008006" key="5">
    <source>
        <dbReference type="Google" id="ProtNLM"/>
    </source>
</evidence>
<dbReference type="GO" id="GO:0003924">
    <property type="term" value="F:GTPase activity"/>
    <property type="evidence" value="ECO:0007669"/>
    <property type="project" value="InterPro"/>
</dbReference>
<dbReference type="Proteomes" id="UP000270094">
    <property type="component" value="Unassembled WGS sequence"/>
</dbReference>